<dbReference type="Pfam" id="PF02388">
    <property type="entry name" value="FemAB"/>
    <property type="match status" value="2"/>
</dbReference>
<dbReference type="Gene3D" id="3.40.630.30">
    <property type="match status" value="2"/>
</dbReference>
<dbReference type="Proteomes" id="UP000034795">
    <property type="component" value="Unassembled WGS sequence"/>
</dbReference>
<keyword evidence="6" id="KW-0961">Cell wall biogenesis/degradation</keyword>
<dbReference type="GO" id="GO:0071555">
    <property type="term" value="P:cell wall organization"/>
    <property type="evidence" value="ECO:0007669"/>
    <property type="project" value="UniProtKB-KW"/>
</dbReference>
<dbReference type="GO" id="GO:0008360">
    <property type="term" value="P:regulation of cell shape"/>
    <property type="evidence" value="ECO:0007669"/>
    <property type="project" value="UniProtKB-KW"/>
</dbReference>
<dbReference type="EMBL" id="LCMS01000015">
    <property type="protein sequence ID" value="KKU40522.1"/>
    <property type="molecule type" value="Genomic_DNA"/>
</dbReference>
<reference evidence="7 8" key="1">
    <citation type="journal article" date="2015" name="Nature">
        <title>rRNA introns, odd ribosomes, and small enigmatic genomes across a large radiation of phyla.</title>
        <authorList>
            <person name="Brown C.T."/>
            <person name="Hug L.A."/>
            <person name="Thomas B.C."/>
            <person name="Sharon I."/>
            <person name="Castelle C.J."/>
            <person name="Singh A."/>
            <person name="Wilkins M.J."/>
            <person name="Williams K.H."/>
            <person name="Banfield J.F."/>
        </authorList>
    </citation>
    <scope>NUCLEOTIDE SEQUENCE [LARGE SCALE GENOMIC DNA]</scope>
</reference>
<dbReference type="InterPro" id="IPR003447">
    <property type="entry name" value="FEMABX"/>
</dbReference>
<evidence type="ECO:0008006" key="9">
    <source>
        <dbReference type="Google" id="ProtNLM"/>
    </source>
</evidence>
<keyword evidence="4" id="KW-0573">Peptidoglycan synthesis</keyword>
<dbReference type="InterPro" id="IPR050644">
    <property type="entry name" value="PG_Glycine_Bridge_Synth"/>
</dbReference>
<dbReference type="PATRIC" id="fig|1618994.3.peg.855"/>
<evidence type="ECO:0000256" key="6">
    <source>
        <dbReference type="ARBA" id="ARBA00023316"/>
    </source>
</evidence>
<dbReference type="SUPFAM" id="SSF55729">
    <property type="entry name" value="Acyl-CoA N-acyltransferases (Nat)"/>
    <property type="match status" value="2"/>
</dbReference>
<evidence type="ECO:0000256" key="1">
    <source>
        <dbReference type="ARBA" id="ARBA00009943"/>
    </source>
</evidence>
<evidence type="ECO:0000256" key="3">
    <source>
        <dbReference type="ARBA" id="ARBA00022960"/>
    </source>
</evidence>
<comment type="similarity">
    <text evidence="1">Belongs to the FemABX family.</text>
</comment>
<proteinExistence type="inferred from homology"/>
<evidence type="ECO:0000313" key="8">
    <source>
        <dbReference type="Proteomes" id="UP000034795"/>
    </source>
</evidence>
<organism evidence="7 8">
    <name type="scientific">Candidatus Uhrbacteria bacterium GW2011_GWE2_46_68</name>
    <dbReference type="NCBI Taxonomy" id="1618994"/>
    <lineage>
        <taxon>Bacteria</taxon>
        <taxon>Candidatus Uhriibacteriota</taxon>
    </lineage>
</organism>
<keyword evidence="3" id="KW-0133">Cell shape</keyword>
<protein>
    <recommendedName>
        <fullName evidence="9">Methicillin resistance protein</fullName>
    </recommendedName>
</protein>
<evidence type="ECO:0000256" key="5">
    <source>
        <dbReference type="ARBA" id="ARBA00023315"/>
    </source>
</evidence>
<keyword evidence="5" id="KW-0012">Acyltransferase</keyword>
<dbReference type="GO" id="GO:0009252">
    <property type="term" value="P:peptidoglycan biosynthetic process"/>
    <property type="evidence" value="ECO:0007669"/>
    <property type="project" value="UniProtKB-KW"/>
</dbReference>
<dbReference type="PANTHER" id="PTHR36174">
    <property type="entry name" value="LIPID II:GLYCINE GLYCYLTRANSFERASE"/>
    <property type="match status" value="1"/>
</dbReference>
<sequence>MEWLPWEHAQLWNAFLIQNGPRSGAFLQSWEWGKYREALGDRIVRYAFVKEGEIKGVAMLVEIERPLGIHFVYCPRGPVFSSDISTVERLAATRLLGSLCHMDFLRFEPAWEGERLKKEHQSPAIQPPDTLILDLTQFEETLLSAMHHKTRYNIRLAERKGVLIERKKSEEWKDVWSLFEETAKRDGFRLHPCEHYQKLLECVNGSLGGACTHLVTASFEGTSIAAALFVDIAGTRTYLHGATSNLYREVMAPYLLHWQEIMEAKKSAMGWYDFWGISHTHPSWAGFTRFKKGFGGEEVHYPGTYDFIMDYPKYFLYAVSRRLIYGRRHR</sequence>
<dbReference type="InterPro" id="IPR016181">
    <property type="entry name" value="Acyl_CoA_acyltransferase"/>
</dbReference>
<dbReference type="PROSITE" id="PS51191">
    <property type="entry name" value="FEMABX"/>
    <property type="match status" value="1"/>
</dbReference>
<dbReference type="STRING" id="1618994.UX57_C0015G0009"/>
<accession>A0A0G1Q6R7</accession>
<comment type="caution">
    <text evidence="7">The sequence shown here is derived from an EMBL/GenBank/DDBJ whole genome shotgun (WGS) entry which is preliminary data.</text>
</comment>
<name>A0A0G1Q6R7_9BACT</name>
<dbReference type="PANTHER" id="PTHR36174:SF1">
    <property type="entry name" value="LIPID II:GLYCINE GLYCYLTRANSFERASE"/>
    <property type="match status" value="1"/>
</dbReference>
<dbReference type="GO" id="GO:0016755">
    <property type="term" value="F:aminoacyltransferase activity"/>
    <property type="evidence" value="ECO:0007669"/>
    <property type="project" value="InterPro"/>
</dbReference>
<keyword evidence="2" id="KW-0808">Transferase</keyword>
<evidence type="ECO:0000256" key="4">
    <source>
        <dbReference type="ARBA" id="ARBA00022984"/>
    </source>
</evidence>
<dbReference type="AlphaFoldDB" id="A0A0G1Q6R7"/>
<evidence type="ECO:0000313" key="7">
    <source>
        <dbReference type="EMBL" id="KKU40522.1"/>
    </source>
</evidence>
<gene>
    <name evidence="7" type="ORF">UX57_C0015G0009</name>
</gene>
<evidence type="ECO:0000256" key="2">
    <source>
        <dbReference type="ARBA" id="ARBA00022679"/>
    </source>
</evidence>